<organism evidence="2 3">
    <name type="scientific">Candidatus Eubacterium avistercoris</name>
    <dbReference type="NCBI Taxonomy" id="2838567"/>
    <lineage>
        <taxon>Bacteria</taxon>
        <taxon>Bacillati</taxon>
        <taxon>Bacillota</taxon>
        <taxon>Clostridia</taxon>
        <taxon>Eubacteriales</taxon>
        <taxon>Eubacteriaceae</taxon>
        <taxon>Eubacterium</taxon>
    </lineage>
</organism>
<keyword evidence="1" id="KW-1133">Transmembrane helix</keyword>
<name>A0A9D2D1G0_9FIRM</name>
<keyword evidence="1" id="KW-0812">Transmembrane</keyword>
<feature type="non-terminal residue" evidence="2">
    <location>
        <position position="1"/>
    </location>
</feature>
<feature type="transmembrane region" description="Helical" evidence="1">
    <location>
        <begin position="68"/>
        <end position="89"/>
    </location>
</feature>
<proteinExistence type="predicted"/>
<dbReference type="EMBL" id="DXCH01000071">
    <property type="protein sequence ID" value="HIZ06817.1"/>
    <property type="molecule type" value="Genomic_DNA"/>
</dbReference>
<dbReference type="Proteomes" id="UP000824024">
    <property type="component" value="Unassembled WGS sequence"/>
</dbReference>
<reference evidence="2" key="2">
    <citation type="submission" date="2021-04" db="EMBL/GenBank/DDBJ databases">
        <authorList>
            <person name="Gilroy R."/>
        </authorList>
    </citation>
    <scope>NUCLEOTIDE SEQUENCE</scope>
    <source>
        <strain evidence="2">CHK192-9172</strain>
    </source>
</reference>
<evidence type="ECO:0000313" key="2">
    <source>
        <dbReference type="EMBL" id="HIZ06817.1"/>
    </source>
</evidence>
<evidence type="ECO:0000313" key="3">
    <source>
        <dbReference type="Proteomes" id="UP000824024"/>
    </source>
</evidence>
<comment type="caution">
    <text evidence="2">The sequence shown here is derived from an EMBL/GenBank/DDBJ whole genome shotgun (WGS) entry which is preliminary data.</text>
</comment>
<protein>
    <submittedName>
        <fullName evidence="2">Glucosyltransferase domain-containing protein</fullName>
    </submittedName>
</protein>
<dbReference type="AlphaFoldDB" id="A0A9D2D1G0"/>
<keyword evidence="1" id="KW-0472">Membrane</keyword>
<feature type="transmembrane region" description="Helical" evidence="1">
    <location>
        <begin position="29"/>
        <end position="56"/>
    </location>
</feature>
<feature type="transmembrane region" description="Helical" evidence="1">
    <location>
        <begin position="155"/>
        <end position="175"/>
    </location>
</feature>
<gene>
    <name evidence="2" type="ORF">IAA08_02640</name>
</gene>
<feature type="transmembrane region" description="Helical" evidence="1">
    <location>
        <begin position="211"/>
        <end position="229"/>
    </location>
</feature>
<feature type="transmembrane region" description="Helical" evidence="1">
    <location>
        <begin position="129"/>
        <end position="148"/>
    </location>
</feature>
<accession>A0A9D2D1G0</accession>
<reference evidence="2" key="1">
    <citation type="journal article" date="2021" name="PeerJ">
        <title>Extensive microbial diversity within the chicken gut microbiome revealed by metagenomics and culture.</title>
        <authorList>
            <person name="Gilroy R."/>
            <person name="Ravi A."/>
            <person name="Getino M."/>
            <person name="Pursley I."/>
            <person name="Horton D.L."/>
            <person name="Alikhan N.F."/>
            <person name="Baker D."/>
            <person name="Gharbi K."/>
            <person name="Hall N."/>
            <person name="Watson M."/>
            <person name="Adriaenssens E.M."/>
            <person name="Foster-Nyarko E."/>
            <person name="Jarju S."/>
            <person name="Secka A."/>
            <person name="Antonio M."/>
            <person name="Oren A."/>
            <person name="Chaudhuri R.R."/>
            <person name="La Ragione R."/>
            <person name="Hildebrand F."/>
            <person name="Pallen M.J."/>
        </authorList>
    </citation>
    <scope>NUCLEOTIDE SEQUENCE</scope>
    <source>
        <strain evidence="2">CHK192-9172</strain>
    </source>
</reference>
<feature type="transmembrane region" description="Helical" evidence="1">
    <location>
        <begin position="187"/>
        <end position="204"/>
    </location>
</feature>
<sequence length="353" mass="39275">GAICLGIFFNILEVKFVLKFLEGGSWKSFVLGVFLGTIGMMGHQGAFGITAVLLILLAKDTFANVKMFVKNTVVIGGAYLIPCVANVILTKLAGSARVAGKLQILESLKAAVGQIADLLMTTANFMPKYVYFVMCIIAGGAVLVLVIMKKDIKRLLHVFYVAVVFLLAVISPFLMTEAVYISVVPRTVYVMGAGMGIILILYLLLEDKSRIRIYAAAGYAVLFLGIQYFNTCQMETSHYVSVGIDYYDVNYIAQQVWIYENDTGNQINRICIYTDDSPLGIYYGLTGYGAINERVMSNTWAAGNVYKRFTGTDYIIEEGDPQVYEQYFKGKNWHYLDDEQIVFIGDTLHLCLY</sequence>
<evidence type="ECO:0000256" key="1">
    <source>
        <dbReference type="SAM" id="Phobius"/>
    </source>
</evidence>